<keyword evidence="4" id="KW-1185">Reference proteome</keyword>
<reference evidence="3 4" key="1">
    <citation type="submission" date="2019-08" db="EMBL/GenBank/DDBJ databases">
        <title>Sphingorhabdus soil sp. nov., isolated from arctic soil.</title>
        <authorList>
            <person name="Liu Y."/>
        </authorList>
    </citation>
    <scope>NUCLEOTIDE SEQUENCE [LARGE SCALE GENOMIC DNA]</scope>
    <source>
        <strain evidence="3 4">D-2Q-5-6</strain>
    </source>
</reference>
<dbReference type="RefSeq" id="WP_147121203.1">
    <property type="nucleotide sequence ID" value="NZ_VOPY01000001.1"/>
</dbReference>
<name>A0A5C6UMN7_9SPHN</name>
<evidence type="ECO:0000256" key="2">
    <source>
        <dbReference type="SAM" id="MobiDB-lite"/>
    </source>
</evidence>
<keyword evidence="1" id="KW-0175">Coiled coil</keyword>
<feature type="coiled-coil region" evidence="1">
    <location>
        <begin position="336"/>
        <end position="370"/>
    </location>
</feature>
<dbReference type="AlphaFoldDB" id="A0A5C6UMN7"/>
<sequence>MDFDDGVNVIFGASNTGKSFTAKLLNFMFGGQSPLPEIEERRGYDAVLMGLTLPQRGDCTLYRAASGGAFQLFDGLHSAKPSDDLGVRIQPTYDVRNSSNISTLLLEEIGLDGKKVVRNEDGAHLSFTIRVLAPYLFADEEAIIAELSPFLTGDRNLATAEKNGLRLMLTGQDDRAVVPVQPQKVRKAQQEGKYDLVEEMIAEIDESLGEIPSNRENLDDQLGKLETRLSEFQTQIRQRQENLDKMTSARRETSGAILQSRDQGKEVGLTIERFLQLDRVYLSDLDRLEAVDEGGSILLARVGRPCPLCGSEIDADSHSHGQDEIELARTAALAEQKKIRNERGQLLETMAELKEEQSFLDREIEHLRQKFLAIEHEIVAQLPKEARIREEYEELTCVRDDVVEKLRLYKQRDRLAVRLSEFSEKVPRGRGDDKLRTGIDGPTGHAFAQKVQEVLEAWNFPNSPIVSFDSERQDIQINGKARSANGKGVRAILHTASKLALLLFCQEKGLPHPGLLVLDTPLLTYREPMHNPKYGELDDDEKLLKATTLQESFYRHLISLNGKAQIIILENADPPEAEAANMNRVVFTGEEGRGRFGFFPMQSNLLN</sequence>
<dbReference type="OrthoDB" id="975794at2"/>
<feature type="compositionally biased region" description="Basic and acidic residues" evidence="2">
    <location>
        <begin position="238"/>
        <end position="253"/>
    </location>
</feature>
<feature type="region of interest" description="Disordered" evidence="2">
    <location>
        <begin position="238"/>
        <end position="259"/>
    </location>
</feature>
<dbReference type="EMBL" id="VOPY01000001">
    <property type="protein sequence ID" value="TXC73366.1"/>
    <property type="molecule type" value="Genomic_DNA"/>
</dbReference>
<organism evidence="3 4">
    <name type="scientific">Flavisphingopyxis soli</name>
    <dbReference type="NCBI Taxonomy" id="2601267"/>
    <lineage>
        <taxon>Bacteria</taxon>
        <taxon>Pseudomonadati</taxon>
        <taxon>Pseudomonadota</taxon>
        <taxon>Alphaproteobacteria</taxon>
        <taxon>Sphingomonadales</taxon>
        <taxon>Sphingopyxidaceae</taxon>
        <taxon>Flavisphingopyxis</taxon>
    </lineage>
</organism>
<proteinExistence type="predicted"/>
<evidence type="ECO:0000313" key="3">
    <source>
        <dbReference type="EMBL" id="TXC73366.1"/>
    </source>
</evidence>
<dbReference type="Proteomes" id="UP000321129">
    <property type="component" value="Unassembled WGS sequence"/>
</dbReference>
<protein>
    <submittedName>
        <fullName evidence="3">Uncharacterized protein</fullName>
    </submittedName>
</protein>
<gene>
    <name evidence="3" type="ORF">FSZ31_00965</name>
</gene>
<evidence type="ECO:0000313" key="4">
    <source>
        <dbReference type="Proteomes" id="UP000321129"/>
    </source>
</evidence>
<accession>A0A5C6UMN7</accession>
<evidence type="ECO:0000256" key="1">
    <source>
        <dbReference type="SAM" id="Coils"/>
    </source>
</evidence>
<comment type="caution">
    <text evidence="3">The sequence shown here is derived from an EMBL/GenBank/DDBJ whole genome shotgun (WGS) entry which is preliminary data.</text>
</comment>